<evidence type="ECO:0000313" key="2">
    <source>
        <dbReference type="Proteomes" id="UP000504606"/>
    </source>
</evidence>
<accession>A0A9C6WUK4</accession>
<protein>
    <submittedName>
        <fullName evidence="3">Ran-binding protein 9-like</fullName>
    </submittedName>
</protein>
<feature type="compositionally biased region" description="Pro residues" evidence="1">
    <location>
        <begin position="93"/>
        <end position="102"/>
    </location>
</feature>
<feature type="region of interest" description="Disordered" evidence="1">
    <location>
        <begin position="34"/>
        <end position="53"/>
    </location>
</feature>
<organism evidence="2 3">
    <name type="scientific">Frankliniella occidentalis</name>
    <name type="common">Western flower thrips</name>
    <name type="synonym">Euthrips occidentalis</name>
    <dbReference type="NCBI Taxonomy" id="133901"/>
    <lineage>
        <taxon>Eukaryota</taxon>
        <taxon>Metazoa</taxon>
        <taxon>Ecdysozoa</taxon>
        <taxon>Arthropoda</taxon>
        <taxon>Hexapoda</taxon>
        <taxon>Insecta</taxon>
        <taxon>Pterygota</taxon>
        <taxon>Neoptera</taxon>
        <taxon>Paraneoptera</taxon>
        <taxon>Thysanoptera</taxon>
        <taxon>Terebrantia</taxon>
        <taxon>Thripoidea</taxon>
        <taxon>Thripidae</taxon>
        <taxon>Frankliniella</taxon>
    </lineage>
</organism>
<sequence length="134" mass="14383">MTGEDALAKYREVFSYSKNRLARTDRRELVRQLLDHPHADRRTPASTPGAGGVGDALCLLNPFASIGLGRELQPPPAVTHRGAPQHQRAAPPQQRPPPPPSIAPLHVTALVLPPPAPAGARRRPNYAGSTDGKF</sequence>
<dbReference type="GeneID" id="113208606"/>
<proteinExistence type="predicted"/>
<dbReference type="KEGG" id="foc:113208606"/>
<reference evidence="3" key="1">
    <citation type="submission" date="2025-08" db="UniProtKB">
        <authorList>
            <consortium name="RefSeq"/>
        </authorList>
    </citation>
    <scope>IDENTIFICATION</scope>
    <source>
        <tissue evidence="3">Whole organism</tissue>
    </source>
</reference>
<evidence type="ECO:0000313" key="3">
    <source>
        <dbReference type="RefSeq" id="XP_052121606.1"/>
    </source>
</evidence>
<dbReference type="AlphaFoldDB" id="A0A9C6WUK4"/>
<name>A0A9C6WUK4_FRAOC</name>
<dbReference type="Proteomes" id="UP000504606">
    <property type="component" value="Unplaced"/>
</dbReference>
<dbReference type="RefSeq" id="XP_052121606.1">
    <property type="nucleotide sequence ID" value="XM_052265646.1"/>
</dbReference>
<feature type="compositionally biased region" description="Basic and acidic residues" evidence="1">
    <location>
        <begin position="34"/>
        <end position="43"/>
    </location>
</feature>
<gene>
    <name evidence="3" type="primary">LOC113208606</name>
</gene>
<feature type="region of interest" description="Disordered" evidence="1">
    <location>
        <begin position="69"/>
        <end position="134"/>
    </location>
</feature>
<keyword evidence="2" id="KW-1185">Reference proteome</keyword>
<evidence type="ECO:0000256" key="1">
    <source>
        <dbReference type="SAM" id="MobiDB-lite"/>
    </source>
</evidence>